<protein>
    <submittedName>
        <fullName evidence="1">4672_t:CDS:1</fullName>
    </submittedName>
</protein>
<organism evidence="1 2">
    <name type="scientific">Cetraspora pellucida</name>
    <dbReference type="NCBI Taxonomy" id="1433469"/>
    <lineage>
        <taxon>Eukaryota</taxon>
        <taxon>Fungi</taxon>
        <taxon>Fungi incertae sedis</taxon>
        <taxon>Mucoromycota</taxon>
        <taxon>Glomeromycotina</taxon>
        <taxon>Glomeromycetes</taxon>
        <taxon>Diversisporales</taxon>
        <taxon>Gigasporaceae</taxon>
        <taxon>Cetraspora</taxon>
    </lineage>
</organism>
<dbReference type="EMBL" id="CAJVPW010027125">
    <property type="protein sequence ID" value="CAG8714561.1"/>
    <property type="molecule type" value="Genomic_DNA"/>
</dbReference>
<proteinExistence type="predicted"/>
<comment type="caution">
    <text evidence="1">The sequence shown here is derived from an EMBL/GenBank/DDBJ whole genome shotgun (WGS) entry which is preliminary data.</text>
</comment>
<gene>
    <name evidence="1" type="ORF">SPELUC_LOCUS12025</name>
</gene>
<evidence type="ECO:0000313" key="2">
    <source>
        <dbReference type="Proteomes" id="UP000789366"/>
    </source>
</evidence>
<dbReference type="Proteomes" id="UP000789366">
    <property type="component" value="Unassembled WGS sequence"/>
</dbReference>
<sequence length="66" mass="7195">NTNGMRDAVETEGVVKRSLLEVEGLVEQNVAGMRSLVIESVVRVRSLVGVKNLDGANVEDTLLDWN</sequence>
<keyword evidence="2" id="KW-1185">Reference proteome</keyword>
<feature type="non-terminal residue" evidence="1">
    <location>
        <position position="1"/>
    </location>
</feature>
<feature type="non-terminal residue" evidence="1">
    <location>
        <position position="66"/>
    </location>
</feature>
<name>A0ACA9PRG6_9GLOM</name>
<reference evidence="1" key="1">
    <citation type="submission" date="2021-06" db="EMBL/GenBank/DDBJ databases">
        <authorList>
            <person name="Kallberg Y."/>
            <person name="Tangrot J."/>
            <person name="Rosling A."/>
        </authorList>
    </citation>
    <scope>NUCLEOTIDE SEQUENCE</scope>
    <source>
        <strain evidence="1">28 12/20/2015</strain>
    </source>
</reference>
<accession>A0ACA9PRG6</accession>
<evidence type="ECO:0000313" key="1">
    <source>
        <dbReference type="EMBL" id="CAG8714561.1"/>
    </source>
</evidence>